<evidence type="ECO:0000313" key="1">
    <source>
        <dbReference type="EMBL" id="AEW99211.1"/>
    </source>
</evidence>
<protein>
    <submittedName>
        <fullName evidence="1">Uncharacterized protein</fullName>
    </submittedName>
</protein>
<reference evidence="2" key="1">
    <citation type="submission" date="2011-12" db="EMBL/GenBank/DDBJ databases">
        <title>Complete genome sequence of Streptomyces cattleya strain DSM 46488.</title>
        <authorList>
            <person name="Ou H.-Y."/>
            <person name="Li P."/>
            <person name="Zhao C."/>
            <person name="O'Hagan D."/>
            <person name="Deng Z."/>
        </authorList>
    </citation>
    <scope>NUCLEOTIDE SEQUENCE [LARGE SCALE GENOMIC DNA]</scope>
    <source>
        <strain evidence="2">ATCC 35852 / DSM 46488 / JCM 4925 / NBRC 14057 / NRRL 8057</strain>
        <plasmid evidence="2">Plasmid pSCATT</plasmid>
    </source>
</reference>
<gene>
    <name evidence="1" type="ordered locus">SCATT_p10180</name>
</gene>
<dbReference type="PATRIC" id="fig|1003195.29.peg.6815"/>
<dbReference type="EMBL" id="CP003229">
    <property type="protein sequence ID" value="AEW99211.1"/>
    <property type="molecule type" value="Genomic_DNA"/>
</dbReference>
<accession>G8XDX6</accession>
<dbReference type="AlphaFoldDB" id="G8XDX6"/>
<evidence type="ECO:0000313" key="2">
    <source>
        <dbReference type="Proteomes" id="UP000007842"/>
    </source>
</evidence>
<keyword evidence="1" id="KW-0614">Plasmid</keyword>
<organism evidence="1 2">
    <name type="scientific">Streptantibioticus cattleyicolor (strain ATCC 35852 / DSM 46488 / JCM 4925 / NBRC 14057 / NRRL 8057)</name>
    <name type="common">Streptomyces cattleya</name>
    <dbReference type="NCBI Taxonomy" id="1003195"/>
    <lineage>
        <taxon>Bacteria</taxon>
        <taxon>Bacillati</taxon>
        <taxon>Actinomycetota</taxon>
        <taxon>Actinomycetes</taxon>
        <taxon>Kitasatosporales</taxon>
        <taxon>Streptomycetaceae</taxon>
        <taxon>Streptantibioticus</taxon>
    </lineage>
</organism>
<dbReference type="Proteomes" id="UP000007842">
    <property type="component" value="Plasmid pSCATT"/>
</dbReference>
<geneLocation type="plasmid" evidence="1 2">
    <name>pSCATT</name>
</geneLocation>
<keyword evidence="2" id="KW-1185">Reference proteome</keyword>
<dbReference type="KEGG" id="scy:SCATT_p10180"/>
<name>G8XDX6_STREN</name>
<proteinExistence type="predicted"/>
<sequence>MESASFAGVSSKPLSRRSVVPGMGYRLEDVGVGRHRRYGPAQGVGNDVYHAETDIVVARPLGGA</sequence>
<dbReference type="HOGENOM" id="CLU_2865770_0_0_11"/>